<dbReference type="AlphaFoldDB" id="A0A453JXG8"/>
<reference evidence="1" key="4">
    <citation type="submission" date="2019-03" db="UniProtKB">
        <authorList>
            <consortium name="EnsemblPlants"/>
        </authorList>
    </citation>
    <scope>IDENTIFICATION</scope>
</reference>
<dbReference type="Gramene" id="AET5Gv20222600.15">
    <property type="protein sequence ID" value="AET5Gv20222600.15"/>
    <property type="gene ID" value="AET5Gv20222600"/>
</dbReference>
<evidence type="ECO:0000313" key="2">
    <source>
        <dbReference type="Proteomes" id="UP000015105"/>
    </source>
</evidence>
<dbReference type="EnsemblPlants" id="AET5Gv20222600.15">
    <property type="protein sequence ID" value="AET5Gv20222600.15"/>
    <property type="gene ID" value="AET5Gv20222600"/>
</dbReference>
<protein>
    <submittedName>
        <fullName evidence="1">Uncharacterized protein</fullName>
    </submittedName>
</protein>
<reference evidence="2" key="2">
    <citation type="journal article" date="2017" name="Nat. Plants">
        <title>The Aegilops tauschii genome reveals multiple impacts of transposons.</title>
        <authorList>
            <person name="Zhao G."/>
            <person name="Zou C."/>
            <person name="Li K."/>
            <person name="Wang K."/>
            <person name="Li T."/>
            <person name="Gao L."/>
            <person name="Zhang X."/>
            <person name="Wang H."/>
            <person name="Yang Z."/>
            <person name="Liu X."/>
            <person name="Jiang W."/>
            <person name="Mao L."/>
            <person name="Kong X."/>
            <person name="Jiao Y."/>
            <person name="Jia J."/>
        </authorList>
    </citation>
    <scope>NUCLEOTIDE SEQUENCE [LARGE SCALE GENOMIC DNA]</scope>
    <source>
        <strain evidence="2">cv. AL8/78</strain>
    </source>
</reference>
<accession>A0A453JXG8</accession>
<evidence type="ECO:0000313" key="1">
    <source>
        <dbReference type="EnsemblPlants" id="AET5Gv20222600.15"/>
    </source>
</evidence>
<name>A0A453JXG8_AEGTS</name>
<dbReference type="Proteomes" id="UP000015105">
    <property type="component" value="Chromosome 5D"/>
</dbReference>
<organism evidence="1 2">
    <name type="scientific">Aegilops tauschii subsp. strangulata</name>
    <name type="common">Goatgrass</name>
    <dbReference type="NCBI Taxonomy" id="200361"/>
    <lineage>
        <taxon>Eukaryota</taxon>
        <taxon>Viridiplantae</taxon>
        <taxon>Streptophyta</taxon>
        <taxon>Embryophyta</taxon>
        <taxon>Tracheophyta</taxon>
        <taxon>Spermatophyta</taxon>
        <taxon>Magnoliopsida</taxon>
        <taxon>Liliopsida</taxon>
        <taxon>Poales</taxon>
        <taxon>Poaceae</taxon>
        <taxon>BOP clade</taxon>
        <taxon>Pooideae</taxon>
        <taxon>Triticodae</taxon>
        <taxon>Triticeae</taxon>
        <taxon>Triticinae</taxon>
        <taxon>Aegilops</taxon>
    </lineage>
</organism>
<reference evidence="1" key="3">
    <citation type="journal article" date="2017" name="Nature">
        <title>Genome sequence of the progenitor of the wheat D genome Aegilops tauschii.</title>
        <authorList>
            <person name="Luo M.C."/>
            <person name="Gu Y.Q."/>
            <person name="Puiu D."/>
            <person name="Wang H."/>
            <person name="Twardziok S.O."/>
            <person name="Deal K.R."/>
            <person name="Huo N."/>
            <person name="Zhu T."/>
            <person name="Wang L."/>
            <person name="Wang Y."/>
            <person name="McGuire P.E."/>
            <person name="Liu S."/>
            <person name="Long H."/>
            <person name="Ramasamy R.K."/>
            <person name="Rodriguez J.C."/>
            <person name="Van S.L."/>
            <person name="Yuan L."/>
            <person name="Wang Z."/>
            <person name="Xia Z."/>
            <person name="Xiao L."/>
            <person name="Anderson O.D."/>
            <person name="Ouyang S."/>
            <person name="Liang Y."/>
            <person name="Zimin A.V."/>
            <person name="Pertea G."/>
            <person name="Qi P."/>
            <person name="Bennetzen J.L."/>
            <person name="Dai X."/>
            <person name="Dawson M.W."/>
            <person name="Muller H.G."/>
            <person name="Kugler K."/>
            <person name="Rivarola-Duarte L."/>
            <person name="Spannagl M."/>
            <person name="Mayer K.F.X."/>
            <person name="Lu F.H."/>
            <person name="Bevan M.W."/>
            <person name="Leroy P."/>
            <person name="Li P."/>
            <person name="You F.M."/>
            <person name="Sun Q."/>
            <person name="Liu Z."/>
            <person name="Lyons E."/>
            <person name="Wicker T."/>
            <person name="Salzberg S.L."/>
            <person name="Devos K.M."/>
            <person name="Dvorak J."/>
        </authorList>
    </citation>
    <scope>NUCLEOTIDE SEQUENCE [LARGE SCALE GENOMIC DNA]</scope>
    <source>
        <strain evidence="1">cv. AL8/78</strain>
    </source>
</reference>
<reference evidence="2" key="1">
    <citation type="journal article" date="2014" name="Science">
        <title>Ancient hybridizations among the ancestral genomes of bread wheat.</title>
        <authorList>
            <consortium name="International Wheat Genome Sequencing Consortium,"/>
            <person name="Marcussen T."/>
            <person name="Sandve S.R."/>
            <person name="Heier L."/>
            <person name="Spannagl M."/>
            <person name="Pfeifer M."/>
            <person name="Jakobsen K.S."/>
            <person name="Wulff B.B."/>
            <person name="Steuernagel B."/>
            <person name="Mayer K.F."/>
            <person name="Olsen O.A."/>
        </authorList>
    </citation>
    <scope>NUCLEOTIDE SEQUENCE [LARGE SCALE GENOMIC DNA]</scope>
    <source>
        <strain evidence="2">cv. AL8/78</strain>
    </source>
</reference>
<reference evidence="1" key="5">
    <citation type="journal article" date="2021" name="G3 (Bethesda)">
        <title>Aegilops tauschii genome assembly Aet v5.0 features greater sequence contiguity and improved annotation.</title>
        <authorList>
            <person name="Wang L."/>
            <person name="Zhu T."/>
            <person name="Rodriguez J.C."/>
            <person name="Deal K.R."/>
            <person name="Dubcovsky J."/>
            <person name="McGuire P.E."/>
            <person name="Lux T."/>
            <person name="Spannagl M."/>
            <person name="Mayer K.F.X."/>
            <person name="Baldrich P."/>
            <person name="Meyers B.C."/>
            <person name="Huo N."/>
            <person name="Gu Y.Q."/>
            <person name="Zhou H."/>
            <person name="Devos K.M."/>
            <person name="Bennetzen J.L."/>
            <person name="Unver T."/>
            <person name="Budak H."/>
            <person name="Gulick P.J."/>
            <person name="Galiba G."/>
            <person name="Kalapos B."/>
            <person name="Nelson D.R."/>
            <person name="Li P."/>
            <person name="You F.M."/>
            <person name="Luo M.C."/>
            <person name="Dvorak J."/>
        </authorList>
    </citation>
    <scope>NUCLEOTIDE SEQUENCE [LARGE SCALE GENOMIC DNA]</scope>
    <source>
        <strain evidence="1">cv. AL8/78</strain>
    </source>
</reference>
<sequence>MTGHSWRHAVRSCLPKKQEKKLKKYTVFGRGIYRTQSGIPSRLSQLKVSRRRLLMSMMTSCKGYVLHGVKGCTRLW</sequence>
<keyword evidence="2" id="KW-1185">Reference proteome</keyword>
<proteinExistence type="predicted"/>